<evidence type="ECO:0000256" key="3">
    <source>
        <dbReference type="ARBA" id="ARBA00038502"/>
    </source>
</evidence>
<dbReference type="Proteomes" id="UP000218327">
    <property type="component" value="Unassembled WGS sequence"/>
</dbReference>
<evidence type="ECO:0000313" key="6">
    <source>
        <dbReference type="Proteomes" id="UP000218327"/>
    </source>
</evidence>
<comment type="caution">
    <text evidence="5">The sequence shown here is derived from an EMBL/GenBank/DDBJ whole genome shotgun (WGS) entry which is preliminary data.</text>
</comment>
<keyword evidence="2" id="KW-0012">Acyltransferase</keyword>
<dbReference type="PANTHER" id="PTHR43792:SF8">
    <property type="entry name" value="[RIBOSOMAL PROTEIN US5]-ALANINE N-ACETYLTRANSFERASE"/>
    <property type="match status" value="1"/>
</dbReference>
<dbReference type="PANTHER" id="PTHR43792">
    <property type="entry name" value="GNAT FAMILY, PUTATIVE (AFU_ORTHOLOGUE AFUA_3G00765)-RELATED-RELATED"/>
    <property type="match status" value="1"/>
</dbReference>
<evidence type="ECO:0000256" key="1">
    <source>
        <dbReference type="ARBA" id="ARBA00022679"/>
    </source>
</evidence>
<proteinExistence type="inferred from homology"/>
<dbReference type="EMBL" id="NVVJ01000072">
    <property type="protein sequence ID" value="PCJ21722.1"/>
    <property type="molecule type" value="Genomic_DNA"/>
</dbReference>
<dbReference type="Gene3D" id="3.40.630.30">
    <property type="match status" value="1"/>
</dbReference>
<dbReference type="SUPFAM" id="SSF55729">
    <property type="entry name" value="Acyl-CoA N-acyltransferases (Nat)"/>
    <property type="match status" value="1"/>
</dbReference>
<dbReference type="InterPro" id="IPR000182">
    <property type="entry name" value="GNAT_dom"/>
</dbReference>
<dbReference type="InterPro" id="IPR016181">
    <property type="entry name" value="Acyl_CoA_acyltransferase"/>
</dbReference>
<dbReference type="Pfam" id="PF13302">
    <property type="entry name" value="Acetyltransf_3"/>
    <property type="match status" value="1"/>
</dbReference>
<reference evidence="6" key="1">
    <citation type="submission" date="2017-08" db="EMBL/GenBank/DDBJ databases">
        <title>A dynamic microbial community with high functional redundancy inhabits the cold, oxic subseafloor aquifer.</title>
        <authorList>
            <person name="Tully B.J."/>
            <person name="Wheat C.G."/>
            <person name="Glazer B.T."/>
            <person name="Huber J.A."/>
        </authorList>
    </citation>
    <scope>NUCLEOTIDE SEQUENCE [LARGE SCALE GENOMIC DNA]</scope>
</reference>
<feature type="domain" description="N-acetyltransferase" evidence="4">
    <location>
        <begin position="2"/>
        <end position="157"/>
    </location>
</feature>
<evidence type="ECO:0000313" key="5">
    <source>
        <dbReference type="EMBL" id="PCJ21722.1"/>
    </source>
</evidence>
<gene>
    <name evidence="5" type="ORF">COA96_15300</name>
</gene>
<name>A0A2A5AR36_9GAMM</name>
<sequence length="170" mass="18897">MIKLRKFQKNDDTALAANANSPAIAAYMRTVFPSPYLLSDARWWVAEGHQLNGSVNLVIDLNGECIGNIGFNLINNRNHKTVELGYWLGEAHWGKGFISEAIAVFTDLIFLEHDVKEIIASVASPNVASMKVLEKCGYKCGKINENSVEVRAGVFDEHVFVKRSSNKKKT</sequence>
<dbReference type="GO" id="GO:0016747">
    <property type="term" value="F:acyltransferase activity, transferring groups other than amino-acyl groups"/>
    <property type="evidence" value="ECO:0007669"/>
    <property type="project" value="InterPro"/>
</dbReference>
<protein>
    <recommendedName>
        <fullName evidence="4">N-acetyltransferase domain-containing protein</fullName>
    </recommendedName>
</protein>
<evidence type="ECO:0000259" key="4">
    <source>
        <dbReference type="PROSITE" id="PS51186"/>
    </source>
</evidence>
<dbReference type="InterPro" id="IPR051531">
    <property type="entry name" value="N-acetyltransferase"/>
</dbReference>
<organism evidence="5 6">
    <name type="scientific">SAR86 cluster bacterium</name>
    <dbReference type="NCBI Taxonomy" id="2030880"/>
    <lineage>
        <taxon>Bacteria</taxon>
        <taxon>Pseudomonadati</taxon>
        <taxon>Pseudomonadota</taxon>
        <taxon>Gammaproteobacteria</taxon>
        <taxon>SAR86 cluster</taxon>
    </lineage>
</organism>
<comment type="similarity">
    <text evidence="3">Belongs to the acetyltransferase family. RimJ subfamily.</text>
</comment>
<dbReference type="AlphaFoldDB" id="A0A2A5AR36"/>
<keyword evidence="1" id="KW-0808">Transferase</keyword>
<evidence type="ECO:0000256" key="2">
    <source>
        <dbReference type="ARBA" id="ARBA00023315"/>
    </source>
</evidence>
<accession>A0A2A5AR36</accession>
<dbReference type="PROSITE" id="PS51186">
    <property type="entry name" value="GNAT"/>
    <property type="match status" value="1"/>
</dbReference>